<feature type="domain" description="K Homology" evidence="3">
    <location>
        <begin position="76"/>
        <end position="138"/>
    </location>
</feature>
<dbReference type="OMA" id="NGCRRIR"/>
<dbReference type="PANTHER" id="PTHR10288">
    <property type="entry name" value="KH DOMAIN CONTAINING RNA BINDING PROTEIN"/>
    <property type="match status" value="1"/>
</dbReference>
<dbReference type="GO" id="GO:0000381">
    <property type="term" value="P:regulation of alternative mRNA splicing, via spliceosome"/>
    <property type="evidence" value="ECO:0000318"/>
    <property type="project" value="GO_Central"/>
</dbReference>
<dbReference type="InParanoid" id="A7S4Q8"/>
<proteinExistence type="predicted"/>
<keyword evidence="5" id="KW-1185">Reference proteome</keyword>
<reference evidence="4 5" key="1">
    <citation type="journal article" date="2007" name="Science">
        <title>Sea anemone genome reveals ancestral eumetazoan gene repertoire and genomic organization.</title>
        <authorList>
            <person name="Putnam N.H."/>
            <person name="Srivastava M."/>
            <person name="Hellsten U."/>
            <person name="Dirks B."/>
            <person name="Chapman J."/>
            <person name="Salamov A."/>
            <person name="Terry A."/>
            <person name="Shapiro H."/>
            <person name="Lindquist E."/>
            <person name="Kapitonov V.V."/>
            <person name="Jurka J."/>
            <person name="Genikhovich G."/>
            <person name="Grigoriev I.V."/>
            <person name="Lucas S.M."/>
            <person name="Steele R.E."/>
            <person name="Finnerty J.R."/>
            <person name="Technau U."/>
            <person name="Martindale M.Q."/>
            <person name="Rokhsar D.S."/>
        </authorList>
    </citation>
    <scope>NUCLEOTIDE SEQUENCE [LARGE SCALE GENOMIC DNA]</scope>
    <source>
        <strain evidence="5">CH2 X CH6</strain>
    </source>
</reference>
<dbReference type="GO" id="GO:0003729">
    <property type="term" value="F:mRNA binding"/>
    <property type="evidence" value="ECO:0000318"/>
    <property type="project" value="GO_Central"/>
</dbReference>
<dbReference type="PROSITE" id="PS50084">
    <property type="entry name" value="KH_TYPE_1"/>
    <property type="match status" value="3"/>
</dbReference>
<dbReference type="InterPro" id="IPR004087">
    <property type="entry name" value="KH_dom"/>
</dbReference>
<keyword evidence="2" id="KW-0694">RNA-binding</keyword>
<dbReference type="SMART" id="SM00322">
    <property type="entry name" value="KH"/>
    <property type="match status" value="3"/>
</dbReference>
<evidence type="ECO:0000256" key="1">
    <source>
        <dbReference type="ARBA" id="ARBA00022737"/>
    </source>
</evidence>
<dbReference type="GO" id="GO:0000398">
    <property type="term" value="P:mRNA splicing, via spliceosome"/>
    <property type="evidence" value="ECO:0000318"/>
    <property type="project" value="GO_Central"/>
</dbReference>
<dbReference type="AlphaFoldDB" id="A7S4Q8"/>
<keyword evidence="1" id="KW-0677">Repeat</keyword>
<dbReference type="Pfam" id="PF00013">
    <property type="entry name" value="KH_1"/>
    <property type="match status" value="3"/>
</dbReference>
<dbReference type="GO" id="GO:0005634">
    <property type="term" value="C:nucleus"/>
    <property type="evidence" value="ECO:0000318"/>
    <property type="project" value="GO_Central"/>
</dbReference>
<dbReference type="STRING" id="45351.A7S4Q8"/>
<dbReference type="InterPro" id="IPR036612">
    <property type="entry name" value="KH_dom_type_1_sf"/>
</dbReference>
<dbReference type="SUPFAM" id="SSF54791">
    <property type="entry name" value="Eukaryotic type KH-domain (KH-domain type I)"/>
    <property type="match status" value="2"/>
</dbReference>
<gene>
    <name evidence="4" type="ORF">NEMVEDRAFT_v1g206778</name>
</gene>
<sequence>MARMAQRDFFTREIFIPEHAMGMVIGKKGRMLEEIKHKTRVRPIIDKSRHGCIILQGSRTDVQKAKRMIEDIVESIQQPEVIPLGAKTSRVIGEGGRSINSIRSQSGARIQIKEDKAYIRGTQEQKSKAKDLINKLLTSVSSGTCVFIPEHLARHVIGKHGQRIKDLKQKTKTDMYYNKENILCINGVTTAQEHHARRKVKSIMLQSHGTYMNEKYCVVDGSKESEFELESVATPFPGWSGAFYKVVLPDDDMSSSNEMNELPDEFEIDMWSHFGHAYIKGIDEGDDHEHYNLKQLQSNILQGSQHSADKGTWKVDFAEGLTDEQVEQLIGNFKDETTCKPANIRYDFSFFTPSNRENGCRRIRMMAFIKEEGDFFKESPVQMEGVLRHERLNDNVNIYLCKPPTDELKLTIMMPSRLFDFRLTLRKNSKILRSQRTSSELEEENVLLEYLREALVLSEGQLQLSPDVPLPERFDLDYFRRCKRFEYSYNIGKDTFTLMFSKEEAVKLEESNSSDIPSRKKTDIHLHCDDWDRRLFEGDWEPKQIIEKFTSYMTFVRQVQKNIDPEEE</sequence>
<dbReference type="CDD" id="cd00105">
    <property type="entry name" value="KH-I"/>
    <property type="match status" value="2"/>
</dbReference>
<dbReference type="InterPro" id="IPR004088">
    <property type="entry name" value="KH_dom_type_1"/>
</dbReference>
<organism evidence="4 5">
    <name type="scientific">Nematostella vectensis</name>
    <name type="common">Starlet sea anemone</name>
    <dbReference type="NCBI Taxonomy" id="45351"/>
    <lineage>
        <taxon>Eukaryota</taxon>
        <taxon>Metazoa</taxon>
        <taxon>Cnidaria</taxon>
        <taxon>Anthozoa</taxon>
        <taxon>Hexacorallia</taxon>
        <taxon>Actiniaria</taxon>
        <taxon>Edwardsiidae</taxon>
        <taxon>Nematostella</taxon>
    </lineage>
</organism>
<dbReference type="EMBL" id="DS469579">
    <property type="protein sequence ID" value="EDO41366.1"/>
    <property type="molecule type" value="Genomic_DNA"/>
</dbReference>
<evidence type="ECO:0000313" key="5">
    <source>
        <dbReference type="Proteomes" id="UP000001593"/>
    </source>
</evidence>
<dbReference type="HOGENOM" id="CLU_440268_0_0_1"/>
<evidence type="ECO:0000259" key="3">
    <source>
        <dbReference type="SMART" id="SM00322"/>
    </source>
</evidence>
<dbReference type="Proteomes" id="UP000001593">
    <property type="component" value="Unassembled WGS sequence"/>
</dbReference>
<evidence type="ECO:0000313" key="4">
    <source>
        <dbReference type="EMBL" id="EDO41366.1"/>
    </source>
</evidence>
<dbReference type="Gene3D" id="3.30.1370.10">
    <property type="entry name" value="K Homology domain, type 1"/>
    <property type="match status" value="3"/>
</dbReference>
<feature type="domain" description="K Homology" evidence="3">
    <location>
        <begin position="8"/>
        <end position="74"/>
    </location>
</feature>
<dbReference type="GO" id="GO:0005737">
    <property type="term" value="C:cytoplasm"/>
    <property type="evidence" value="ECO:0000318"/>
    <property type="project" value="GO_Central"/>
</dbReference>
<protein>
    <recommendedName>
        <fullName evidence="3">K Homology domain-containing protein</fullName>
    </recommendedName>
</protein>
<accession>A7S4Q8</accession>
<name>A7S4Q8_NEMVE</name>
<evidence type="ECO:0000256" key="2">
    <source>
        <dbReference type="PROSITE-ProRule" id="PRU00117"/>
    </source>
</evidence>
<feature type="domain" description="K Homology" evidence="3">
    <location>
        <begin position="140"/>
        <end position="205"/>
    </location>
</feature>